<dbReference type="PANTHER" id="PTHR39203">
    <property type="entry name" value="CYTOPLASMIC PROTEIN-RELATED"/>
    <property type="match status" value="1"/>
</dbReference>
<proteinExistence type="predicted"/>
<dbReference type="EMBL" id="JBEZNA010000003">
    <property type="protein sequence ID" value="MEU9576168.1"/>
    <property type="molecule type" value="Genomic_DNA"/>
</dbReference>
<protein>
    <submittedName>
        <fullName evidence="2">ASCH domain-containing protein</fullName>
    </submittedName>
</protein>
<reference evidence="2 3" key="1">
    <citation type="submission" date="2024-06" db="EMBL/GenBank/DDBJ databases">
        <title>The Natural Products Discovery Center: Release of the First 8490 Sequenced Strains for Exploring Actinobacteria Biosynthetic Diversity.</title>
        <authorList>
            <person name="Kalkreuter E."/>
            <person name="Kautsar S.A."/>
            <person name="Yang D."/>
            <person name="Bader C.D."/>
            <person name="Teijaro C.N."/>
            <person name="Fluegel L."/>
            <person name="Davis C.M."/>
            <person name="Simpson J.R."/>
            <person name="Lauterbach L."/>
            <person name="Steele A.D."/>
            <person name="Gui C."/>
            <person name="Meng S."/>
            <person name="Li G."/>
            <person name="Viehrig K."/>
            <person name="Ye F."/>
            <person name="Su P."/>
            <person name="Kiefer A.F."/>
            <person name="Nichols A."/>
            <person name="Cepeda A.J."/>
            <person name="Yan W."/>
            <person name="Fan B."/>
            <person name="Jiang Y."/>
            <person name="Adhikari A."/>
            <person name="Zheng C.-J."/>
            <person name="Schuster L."/>
            <person name="Cowan T.M."/>
            <person name="Smanski M.J."/>
            <person name="Chevrette M.G."/>
            <person name="De Carvalho L.P.S."/>
            <person name="Shen B."/>
        </authorList>
    </citation>
    <scope>NUCLEOTIDE SEQUENCE [LARGE SCALE GENOMIC DNA]</scope>
    <source>
        <strain evidence="2 3">NPDC048117</strain>
    </source>
</reference>
<accession>A0ABV3EJ21</accession>
<keyword evidence="3" id="KW-1185">Reference proteome</keyword>
<comment type="caution">
    <text evidence="2">The sequence shown here is derived from an EMBL/GenBank/DDBJ whole genome shotgun (WGS) entry which is preliminary data.</text>
</comment>
<evidence type="ECO:0000313" key="2">
    <source>
        <dbReference type="EMBL" id="MEU9576168.1"/>
    </source>
</evidence>
<dbReference type="PANTHER" id="PTHR39203:SF1">
    <property type="entry name" value="CYTOPLASMIC PROTEIN"/>
    <property type="match status" value="1"/>
</dbReference>
<organism evidence="2 3">
    <name type="scientific">Streptomyces chilikensis</name>
    <dbReference type="NCBI Taxonomy" id="1194079"/>
    <lineage>
        <taxon>Bacteria</taxon>
        <taxon>Bacillati</taxon>
        <taxon>Actinomycetota</taxon>
        <taxon>Actinomycetes</taxon>
        <taxon>Kitasatosporales</taxon>
        <taxon>Streptomycetaceae</taxon>
        <taxon>Streptomyces</taxon>
    </lineage>
</organism>
<dbReference type="PIRSF" id="PIRSF021320">
    <property type="entry name" value="DUF984"/>
    <property type="match status" value="1"/>
</dbReference>
<dbReference type="RefSeq" id="WP_359268221.1">
    <property type="nucleotide sequence ID" value="NZ_JBEZNA010000003.1"/>
</dbReference>
<sequence length="132" mass="14459">MWPRVNGMRALELGTAGEVRERLNALVLAGRKTATTGLLAEYVEETEGLEFEGERLALLGNDGDCVATVEITRVELASFGEVAWEHAAAEGEGDRSLDEWRAGHRSFWEGIGTPVQEDTPLVCLRFRLVTSA</sequence>
<dbReference type="SMART" id="SM01022">
    <property type="entry name" value="ASCH"/>
    <property type="match status" value="1"/>
</dbReference>
<feature type="domain" description="ASCH" evidence="1">
    <location>
        <begin position="17"/>
        <end position="130"/>
    </location>
</feature>
<dbReference type="Gene3D" id="3.10.400.10">
    <property type="entry name" value="Sulfate adenylyltransferase"/>
    <property type="match status" value="1"/>
</dbReference>
<dbReference type="InterPro" id="IPR015947">
    <property type="entry name" value="PUA-like_sf"/>
</dbReference>
<evidence type="ECO:0000259" key="1">
    <source>
        <dbReference type="SMART" id="SM01022"/>
    </source>
</evidence>
<dbReference type="InterPro" id="IPR009326">
    <property type="entry name" value="DUF984"/>
</dbReference>
<dbReference type="Proteomes" id="UP001551584">
    <property type="component" value="Unassembled WGS sequence"/>
</dbReference>
<evidence type="ECO:0000313" key="3">
    <source>
        <dbReference type="Proteomes" id="UP001551584"/>
    </source>
</evidence>
<dbReference type="InterPro" id="IPR007374">
    <property type="entry name" value="ASCH_domain"/>
</dbReference>
<gene>
    <name evidence="2" type="ORF">AB0D95_02555</name>
</gene>
<name>A0ABV3EJ21_9ACTN</name>
<dbReference type="Pfam" id="PF04266">
    <property type="entry name" value="ASCH"/>
    <property type="match status" value="1"/>
</dbReference>
<dbReference type="SUPFAM" id="SSF88697">
    <property type="entry name" value="PUA domain-like"/>
    <property type="match status" value="1"/>
</dbReference>